<evidence type="ECO:0000256" key="2">
    <source>
        <dbReference type="ARBA" id="ARBA00029447"/>
    </source>
</evidence>
<dbReference type="Pfam" id="PF00015">
    <property type="entry name" value="MCPsignal"/>
    <property type="match status" value="1"/>
</dbReference>
<dbReference type="RefSeq" id="WP_109325565.1">
    <property type="nucleotide sequence ID" value="NZ_CP029353.1"/>
</dbReference>
<keyword evidence="1 3" id="KW-0807">Transducer</keyword>
<dbReference type="Gene3D" id="1.10.287.950">
    <property type="entry name" value="Methyl-accepting chemotaxis protein"/>
    <property type="match status" value="1"/>
</dbReference>
<dbReference type="CDD" id="cd06225">
    <property type="entry name" value="HAMP"/>
    <property type="match status" value="1"/>
</dbReference>
<reference evidence="8" key="1">
    <citation type="submission" date="2018-05" db="EMBL/GenBank/DDBJ databases">
        <title>Azospirillum thermophila sp. nov., a novel isolated from hot spring.</title>
        <authorList>
            <person name="Zhao Z."/>
        </authorList>
    </citation>
    <scope>NUCLEOTIDE SEQUENCE [LARGE SCALE GENOMIC DNA]</scope>
    <source>
        <strain evidence="8">CFH 70021</strain>
    </source>
</reference>
<evidence type="ECO:0008006" key="9">
    <source>
        <dbReference type="Google" id="ProtNLM"/>
    </source>
</evidence>
<dbReference type="PRINTS" id="PR00260">
    <property type="entry name" value="CHEMTRNSDUCR"/>
</dbReference>
<dbReference type="InterPro" id="IPR009875">
    <property type="entry name" value="PilZ_domain"/>
</dbReference>
<dbReference type="Gene3D" id="6.10.340.10">
    <property type="match status" value="1"/>
</dbReference>
<dbReference type="InterPro" id="IPR004089">
    <property type="entry name" value="MCPsignal_dom"/>
</dbReference>
<dbReference type="Proteomes" id="UP000245629">
    <property type="component" value="Chromosome 2"/>
</dbReference>
<evidence type="ECO:0000256" key="3">
    <source>
        <dbReference type="PROSITE-ProRule" id="PRU00284"/>
    </source>
</evidence>
<feature type="domain" description="Methyl-accepting transducer" evidence="5">
    <location>
        <begin position="401"/>
        <end position="647"/>
    </location>
</feature>
<dbReference type="GO" id="GO:0006935">
    <property type="term" value="P:chemotaxis"/>
    <property type="evidence" value="ECO:0007669"/>
    <property type="project" value="InterPro"/>
</dbReference>
<dbReference type="InterPro" id="IPR003660">
    <property type="entry name" value="HAMP_dom"/>
</dbReference>
<accession>A0A2S2CNC5</accession>
<evidence type="ECO:0000256" key="1">
    <source>
        <dbReference type="ARBA" id="ARBA00023224"/>
    </source>
</evidence>
<dbReference type="InterPro" id="IPR004090">
    <property type="entry name" value="Chemotax_Me-accpt_rcpt"/>
</dbReference>
<keyword evidence="4" id="KW-0175">Coiled coil</keyword>
<proteinExistence type="inferred from homology"/>
<feature type="domain" description="HAMP" evidence="6">
    <location>
        <begin position="321"/>
        <end position="374"/>
    </location>
</feature>
<gene>
    <name evidence="7" type="ORF">DEW08_06655</name>
</gene>
<name>A0A2S2CNC5_9PROT</name>
<dbReference type="GO" id="GO:0004888">
    <property type="term" value="F:transmembrane signaling receptor activity"/>
    <property type="evidence" value="ECO:0007669"/>
    <property type="project" value="InterPro"/>
</dbReference>
<dbReference type="PANTHER" id="PTHR32089:SF112">
    <property type="entry name" value="LYSOZYME-LIKE PROTEIN-RELATED"/>
    <property type="match status" value="1"/>
</dbReference>
<dbReference type="SUPFAM" id="SSF58104">
    <property type="entry name" value="Methyl-accepting chemotaxis protein (MCP) signaling domain"/>
    <property type="match status" value="1"/>
</dbReference>
<feature type="coiled-coil region" evidence="4">
    <location>
        <begin position="372"/>
        <end position="403"/>
    </location>
</feature>
<sequence>MWSIVQNLRIATKLAGNGIAVVVMVTAMAAGGYTAFDAVRTDTGLSQRAAGVAVTTQEIQATFQAVAYANLTVATAGSEADVARPAETARAQRARSLELIDRLVELAARPERKEALRQARGMLVRYGELSDQGTAVRLAYLKALNLDYLAGKGALERTLAGLVAATDPDSPAGAAVRTYELGVTGVIDAFTAFLMAGADGDLQRTANARAALEAPAGQLAALTATYPRLQELLDAHRTLGSAIDRTAAARQDSDRVWFGEARPLRLKTQDLLADIAAAAQELSAELAARTVATVDTAWRQTLGAAVAAVALTILLNGLLYRLIATPVKRLTATMTALARGDTTVAVPAVGRGDEIGDMARAVEVFKRNSVENEQLRSVQEREREAAEQARRRALETMAETVERETRAAVNEVADRTRDMNDSAETMARSAAQVSANAQSVAAAAEQALANAQTVASATEQLTASIGEISGQVAHATAVSRDAVEQERQTQRAIRTLGDAVTQIGQAATLINSIASQTNLLALNATIEAARAGEAGRGFAVVANEVKSLATQTAKATEEISTQIAQVQAGTAAAVTAVDAIGRAIRDLDGVSGGIAAAMEEQAAATREIARNIAETAHAAQEVSTRIAAVSREAASAEERASTVHAVTTQVASGIDELRRVLVRVVRTATADVDRRREPRYAVDRRCRVETGGHAEEVLVENVSKGGATVVGARLLATQRSGRLHLCDGVPAIAFEVVATNGERQHLRFLEDQRTRADVERCIAGLVRGLAGAGAAA</sequence>
<dbReference type="SMART" id="SM00283">
    <property type="entry name" value="MA"/>
    <property type="match status" value="1"/>
</dbReference>
<dbReference type="GO" id="GO:0007165">
    <property type="term" value="P:signal transduction"/>
    <property type="evidence" value="ECO:0007669"/>
    <property type="project" value="UniProtKB-KW"/>
</dbReference>
<dbReference type="KEGG" id="azz:DEW08_06655"/>
<protein>
    <recommendedName>
        <fullName evidence="9">Methyl-accepting chemotaxis protein</fullName>
    </recommendedName>
</protein>
<dbReference type="PANTHER" id="PTHR32089">
    <property type="entry name" value="METHYL-ACCEPTING CHEMOTAXIS PROTEIN MCPB"/>
    <property type="match status" value="1"/>
</dbReference>
<dbReference type="EMBL" id="CP029353">
    <property type="protein sequence ID" value="AWK85976.1"/>
    <property type="molecule type" value="Genomic_DNA"/>
</dbReference>
<dbReference type="AlphaFoldDB" id="A0A2S2CNC5"/>
<evidence type="ECO:0000259" key="5">
    <source>
        <dbReference type="PROSITE" id="PS50111"/>
    </source>
</evidence>
<dbReference type="GO" id="GO:0016020">
    <property type="term" value="C:membrane"/>
    <property type="evidence" value="ECO:0007669"/>
    <property type="project" value="InterPro"/>
</dbReference>
<dbReference type="PROSITE" id="PS50885">
    <property type="entry name" value="HAMP"/>
    <property type="match status" value="1"/>
</dbReference>
<dbReference type="Pfam" id="PF07238">
    <property type="entry name" value="PilZ"/>
    <property type="match status" value="1"/>
</dbReference>
<evidence type="ECO:0000313" key="8">
    <source>
        <dbReference type="Proteomes" id="UP000245629"/>
    </source>
</evidence>
<evidence type="ECO:0000259" key="6">
    <source>
        <dbReference type="PROSITE" id="PS50885"/>
    </source>
</evidence>
<keyword evidence="8" id="KW-1185">Reference proteome</keyword>
<dbReference type="SUPFAM" id="SSF141371">
    <property type="entry name" value="PilZ domain-like"/>
    <property type="match status" value="1"/>
</dbReference>
<organism evidence="7 8">
    <name type="scientific">Azospirillum thermophilum</name>
    <dbReference type="NCBI Taxonomy" id="2202148"/>
    <lineage>
        <taxon>Bacteria</taxon>
        <taxon>Pseudomonadati</taxon>
        <taxon>Pseudomonadota</taxon>
        <taxon>Alphaproteobacteria</taxon>
        <taxon>Rhodospirillales</taxon>
        <taxon>Azospirillaceae</taxon>
        <taxon>Azospirillum</taxon>
    </lineage>
</organism>
<evidence type="ECO:0000256" key="4">
    <source>
        <dbReference type="SAM" id="Coils"/>
    </source>
</evidence>
<dbReference type="SMART" id="SM00304">
    <property type="entry name" value="HAMP"/>
    <property type="match status" value="1"/>
</dbReference>
<dbReference type="OrthoDB" id="9814362at2"/>
<dbReference type="PROSITE" id="PS50111">
    <property type="entry name" value="CHEMOTAXIS_TRANSDUC_2"/>
    <property type="match status" value="1"/>
</dbReference>
<dbReference type="Pfam" id="PF00672">
    <property type="entry name" value="HAMP"/>
    <property type="match status" value="1"/>
</dbReference>
<comment type="similarity">
    <text evidence="2">Belongs to the methyl-accepting chemotaxis (MCP) protein family.</text>
</comment>
<dbReference type="GO" id="GO:0035438">
    <property type="term" value="F:cyclic-di-GMP binding"/>
    <property type="evidence" value="ECO:0007669"/>
    <property type="project" value="InterPro"/>
</dbReference>
<evidence type="ECO:0000313" key="7">
    <source>
        <dbReference type="EMBL" id="AWK85976.1"/>
    </source>
</evidence>